<evidence type="ECO:0000313" key="9">
    <source>
        <dbReference type="EMBL" id="MBB5728580.1"/>
    </source>
</evidence>
<proteinExistence type="predicted"/>
<evidence type="ECO:0000256" key="4">
    <source>
        <dbReference type="ARBA" id="ARBA00022729"/>
    </source>
</evidence>
<dbReference type="AlphaFoldDB" id="A0A7W9BR64"/>
<dbReference type="InterPro" id="IPR007484">
    <property type="entry name" value="Peptidase_M28"/>
</dbReference>
<evidence type="ECO:0000256" key="2">
    <source>
        <dbReference type="ARBA" id="ARBA00022670"/>
    </source>
</evidence>
<keyword evidence="2" id="KW-0645">Protease</keyword>
<evidence type="ECO:0000256" key="1">
    <source>
        <dbReference type="ARBA" id="ARBA00022438"/>
    </source>
</evidence>
<organism evidence="9 10">
    <name type="scientific">Sphingomonas prati</name>
    <dbReference type="NCBI Taxonomy" id="1843237"/>
    <lineage>
        <taxon>Bacteria</taxon>
        <taxon>Pseudomonadati</taxon>
        <taxon>Pseudomonadota</taxon>
        <taxon>Alphaproteobacteria</taxon>
        <taxon>Sphingomonadales</taxon>
        <taxon>Sphingomonadaceae</taxon>
        <taxon>Sphingomonas</taxon>
    </lineage>
</organism>
<keyword evidence="6" id="KW-0862">Zinc</keyword>
<dbReference type="InterPro" id="IPR045175">
    <property type="entry name" value="M28_fam"/>
</dbReference>
<comment type="caution">
    <text evidence="9">The sequence shown here is derived from an EMBL/GenBank/DDBJ whole genome shotgun (WGS) entry which is preliminary data.</text>
</comment>
<dbReference type="Gene3D" id="3.40.630.10">
    <property type="entry name" value="Zn peptidases"/>
    <property type="match status" value="1"/>
</dbReference>
<keyword evidence="5" id="KW-0378">Hydrolase</keyword>
<dbReference type="OrthoDB" id="9778250at2"/>
<evidence type="ECO:0000313" key="10">
    <source>
        <dbReference type="Proteomes" id="UP000546701"/>
    </source>
</evidence>
<evidence type="ECO:0000256" key="5">
    <source>
        <dbReference type="ARBA" id="ARBA00022801"/>
    </source>
</evidence>
<keyword evidence="3" id="KW-0479">Metal-binding</keyword>
<reference evidence="9 10" key="1">
    <citation type="submission" date="2020-08" db="EMBL/GenBank/DDBJ databases">
        <title>Genomic Encyclopedia of Type Strains, Phase IV (KMG-IV): sequencing the most valuable type-strain genomes for metagenomic binning, comparative biology and taxonomic classification.</title>
        <authorList>
            <person name="Goeker M."/>
        </authorList>
    </citation>
    <scope>NUCLEOTIDE SEQUENCE [LARGE SCALE GENOMIC DNA]</scope>
    <source>
        <strain evidence="9 10">DSM 103336</strain>
    </source>
</reference>
<dbReference type="Proteomes" id="UP000546701">
    <property type="component" value="Unassembled WGS sequence"/>
</dbReference>
<keyword evidence="10" id="KW-1185">Reference proteome</keyword>
<name>A0A7W9BR64_9SPHN</name>
<dbReference type="InterPro" id="IPR046450">
    <property type="entry name" value="PA_dom_sf"/>
</dbReference>
<dbReference type="GO" id="GO:0004177">
    <property type="term" value="F:aminopeptidase activity"/>
    <property type="evidence" value="ECO:0007669"/>
    <property type="project" value="UniProtKB-KW"/>
</dbReference>
<dbReference type="PANTHER" id="PTHR12147:SF56">
    <property type="entry name" value="AMINOPEPTIDASE YDR415C-RELATED"/>
    <property type="match status" value="1"/>
</dbReference>
<evidence type="ECO:0000256" key="3">
    <source>
        <dbReference type="ARBA" id="ARBA00022723"/>
    </source>
</evidence>
<dbReference type="GO" id="GO:0006508">
    <property type="term" value="P:proteolysis"/>
    <property type="evidence" value="ECO:0007669"/>
    <property type="project" value="UniProtKB-KW"/>
</dbReference>
<accession>A0A7W9BR64</accession>
<feature type="signal peptide" evidence="7">
    <location>
        <begin position="1"/>
        <end position="21"/>
    </location>
</feature>
<sequence>MNHLRTALLLPLLVVSTPSITAPIREAALARHIDVLASDAYEGRKPGTPGAIKAVTYIAGAFRDAGLTPGAADGGWYQAIAFTERTPVTTDMRVGTRHEAEVTATGLDPQVRIANAPIVFAGYGIVGQGRDDLAGVALTGAVVVIRSGTPAGMAQAPRTAERIATLQARGVAAILTVTSATTPWADQTAQRTRPATTLATVRRPSVQGTMSQAAFRRLAPNADALLAATDTAGFRTVPLPGRMSLTVETTIRPFTSWNVIGRRAGTAAMGQAVLFTGHWDHLGICRPEGATDRICNGAVDNASGIASMIETARELGTGAKPVRDEVFIATTAEELGLLGMEAWADAPTVPLTDVVAAINVDTVAIAPRGLPVAIVGRGLTRLDRVVDRAARRLGRKVDTDLEANAFTDRQDGAVLVRRGVPAVMIGGSFSDLKRLEAFLGSVYHGPADAPGKSVVLGGAAEDADLTVAVARTLVDPAAYPAR</sequence>
<feature type="chain" id="PRO_5030602233" description="Peptidase M28 domain-containing protein" evidence="7">
    <location>
        <begin position="22"/>
        <end position="482"/>
    </location>
</feature>
<dbReference type="EMBL" id="JACIJR010000002">
    <property type="protein sequence ID" value="MBB5728580.1"/>
    <property type="molecule type" value="Genomic_DNA"/>
</dbReference>
<gene>
    <name evidence="9" type="ORF">FHS99_001050</name>
</gene>
<feature type="domain" description="Peptidase M28" evidence="8">
    <location>
        <begin position="258"/>
        <end position="449"/>
    </location>
</feature>
<evidence type="ECO:0000256" key="7">
    <source>
        <dbReference type="SAM" id="SignalP"/>
    </source>
</evidence>
<keyword evidence="1" id="KW-0031">Aminopeptidase</keyword>
<dbReference type="PANTHER" id="PTHR12147">
    <property type="entry name" value="METALLOPEPTIDASE M28 FAMILY MEMBER"/>
    <property type="match status" value="1"/>
</dbReference>
<dbReference type="GO" id="GO:0046872">
    <property type="term" value="F:metal ion binding"/>
    <property type="evidence" value="ECO:0007669"/>
    <property type="project" value="UniProtKB-KW"/>
</dbReference>
<protein>
    <recommendedName>
        <fullName evidence="8">Peptidase M28 domain-containing protein</fullName>
    </recommendedName>
</protein>
<dbReference type="RefSeq" id="WP_157177557.1">
    <property type="nucleotide sequence ID" value="NZ_BMJP01000001.1"/>
</dbReference>
<evidence type="ECO:0000256" key="6">
    <source>
        <dbReference type="ARBA" id="ARBA00022833"/>
    </source>
</evidence>
<dbReference type="SUPFAM" id="SSF53187">
    <property type="entry name" value="Zn-dependent exopeptidases"/>
    <property type="match status" value="1"/>
</dbReference>
<keyword evidence="4 7" id="KW-0732">Signal</keyword>
<evidence type="ECO:0000259" key="8">
    <source>
        <dbReference type="Pfam" id="PF04389"/>
    </source>
</evidence>
<dbReference type="Gene3D" id="3.50.30.30">
    <property type="match status" value="1"/>
</dbReference>
<dbReference type="GO" id="GO:0008235">
    <property type="term" value="F:metalloexopeptidase activity"/>
    <property type="evidence" value="ECO:0007669"/>
    <property type="project" value="InterPro"/>
</dbReference>
<dbReference type="SUPFAM" id="SSF52025">
    <property type="entry name" value="PA domain"/>
    <property type="match status" value="1"/>
</dbReference>
<dbReference type="Pfam" id="PF04389">
    <property type="entry name" value="Peptidase_M28"/>
    <property type="match status" value="1"/>
</dbReference>